<feature type="domain" description="Phospholipid/glycerol acyltransferase" evidence="2">
    <location>
        <begin position="148"/>
        <end position="265"/>
    </location>
</feature>
<evidence type="ECO:0000256" key="1">
    <source>
        <dbReference type="SAM" id="MobiDB-lite"/>
    </source>
</evidence>
<dbReference type="PANTHER" id="PTHR22753:SF14">
    <property type="entry name" value="MONOACYLGLYCEROL_DIACYLGLYCEROL O-ACYLTRANSFERASE"/>
    <property type="match status" value="1"/>
</dbReference>
<accession>A0A1G6RN23</accession>
<evidence type="ECO:0000259" key="2">
    <source>
        <dbReference type="SMART" id="SM00563"/>
    </source>
</evidence>
<reference evidence="3 4" key="1">
    <citation type="submission" date="2016-10" db="EMBL/GenBank/DDBJ databases">
        <authorList>
            <person name="de Groot N.N."/>
        </authorList>
    </citation>
    <scope>NUCLEOTIDE SEQUENCE [LARGE SCALE GENOMIC DNA]</scope>
    <source>
        <strain evidence="3 4">MON 2.2</strain>
    </source>
</reference>
<dbReference type="STRING" id="675864.SAMN04489747_0066"/>
<dbReference type="SMART" id="SM00563">
    <property type="entry name" value="PlsC"/>
    <property type="match status" value="1"/>
</dbReference>
<dbReference type="GO" id="GO:0016746">
    <property type="term" value="F:acyltransferase activity"/>
    <property type="evidence" value="ECO:0007669"/>
    <property type="project" value="UniProtKB-KW"/>
</dbReference>
<dbReference type="SUPFAM" id="SSF69593">
    <property type="entry name" value="Glycerol-3-phosphate (1)-acyltransferase"/>
    <property type="match status" value="1"/>
</dbReference>
<protein>
    <submittedName>
        <fullName evidence="3">1-acyl-sn-glycerol-3-phosphate acyltransferase</fullName>
    </submittedName>
</protein>
<keyword evidence="3" id="KW-0012">Acyltransferase</keyword>
<name>A0A1G6RN23_9ACTN</name>
<gene>
    <name evidence="3" type="ORF">SAMN04489747_0066</name>
</gene>
<keyword evidence="4" id="KW-1185">Reference proteome</keyword>
<dbReference type="Pfam" id="PF01553">
    <property type="entry name" value="Acyltransferase"/>
    <property type="match status" value="1"/>
</dbReference>
<feature type="region of interest" description="Disordered" evidence="1">
    <location>
        <begin position="1"/>
        <end position="30"/>
    </location>
</feature>
<dbReference type="PANTHER" id="PTHR22753">
    <property type="entry name" value="TRANSMEMBRANE PROTEIN 68"/>
    <property type="match status" value="1"/>
</dbReference>
<dbReference type="Proteomes" id="UP000198546">
    <property type="component" value="Chromosome i"/>
</dbReference>
<dbReference type="AlphaFoldDB" id="A0A1G6RN23"/>
<sequence length="359" mass="38658">MADADEPQDAREAPEDVTGPPGGEPRADPLDREPVELAAVLGELLQSAGAVLAQLQQVSPETVRAAVADPLATVVALAAELGVDFSGGVEDVIAYSRSRLTGDFAVDEFGFDPEFTERIVLPALRPLVRSWFRAEISGLESIPTDGPALLVSNHAGTLPLDGLVLHSLIHDETGRHTRMLGADLIFATPYSHDLARRIGVTYACQEDALRLLEAGQLVTVFPEGFKGLGKPYSERYRLQRFGRGGFVATAIEAGVPIVPVSVVGSEEIYPLLSGAPGLARAVGLPYLPITPLFPWFGLLGAVPLPSKWTIRVGEPIATDELDPRAATDPMTVFELTNQVRETIQDTLYSMLEERRSPFF</sequence>
<dbReference type="CDD" id="cd07987">
    <property type="entry name" value="LPLAT_MGAT-like"/>
    <property type="match status" value="1"/>
</dbReference>
<dbReference type="RefSeq" id="WP_231946429.1">
    <property type="nucleotide sequence ID" value="NZ_LT629688.1"/>
</dbReference>
<organism evidence="3 4">
    <name type="scientific">Auraticoccus monumenti</name>
    <dbReference type="NCBI Taxonomy" id="675864"/>
    <lineage>
        <taxon>Bacteria</taxon>
        <taxon>Bacillati</taxon>
        <taxon>Actinomycetota</taxon>
        <taxon>Actinomycetes</taxon>
        <taxon>Propionibacteriales</taxon>
        <taxon>Propionibacteriaceae</taxon>
        <taxon>Auraticoccus</taxon>
    </lineage>
</organism>
<keyword evidence="3" id="KW-0808">Transferase</keyword>
<dbReference type="GO" id="GO:0016020">
    <property type="term" value="C:membrane"/>
    <property type="evidence" value="ECO:0007669"/>
    <property type="project" value="TreeGrafter"/>
</dbReference>
<evidence type="ECO:0000313" key="4">
    <source>
        <dbReference type="Proteomes" id="UP000198546"/>
    </source>
</evidence>
<dbReference type="InterPro" id="IPR002123">
    <property type="entry name" value="Plipid/glycerol_acylTrfase"/>
</dbReference>
<dbReference type="EMBL" id="LT629688">
    <property type="protein sequence ID" value="SDD05793.1"/>
    <property type="molecule type" value="Genomic_DNA"/>
</dbReference>
<evidence type="ECO:0000313" key="3">
    <source>
        <dbReference type="EMBL" id="SDD05793.1"/>
    </source>
</evidence>
<proteinExistence type="predicted"/>